<dbReference type="AlphaFoldDB" id="A0A2A4JI18"/>
<dbReference type="SMART" id="SM00034">
    <property type="entry name" value="CLECT"/>
    <property type="match status" value="1"/>
</dbReference>
<gene>
    <name evidence="3" type="ORF">B5V51_2115</name>
</gene>
<dbReference type="InterPro" id="IPR016186">
    <property type="entry name" value="C-type_lectin-like/link_sf"/>
</dbReference>
<name>A0A2A4JI18_HELVI</name>
<proteinExistence type="predicted"/>
<feature type="domain" description="C-type lectin" evidence="2">
    <location>
        <begin position="66"/>
        <end position="188"/>
    </location>
</feature>
<evidence type="ECO:0000313" key="3">
    <source>
        <dbReference type="EMBL" id="PCG71224.1"/>
    </source>
</evidence>
<feature type="signal peptide" evidence="1">
    <location>
        <begin position="1"/>
        <end position="23"/>
    </location>
</feature>
<dbReference type="InterPro" id="IPR001304">
    <property type="entry name" value="C-type_lectin-like"/>
</dbReference>
<keyword evidence="1" id="KW-0732">Signal</keyword>
<protein>
    <recommendedName>
        <fullName evidence="2">C-type lectin domain-containing protein</fullName>
    </recommendedName>
</protein>
<dbReference type="STRING" id="7102.A0A2A4JI18"/>
<dbReference type="CDD" id="cd00037">
    <property type="entry name" value="CLECT"/>
    <property type="match status" value="1"/>
</dbReference>
<dbReference type="PANTHER" id="PTHR22803">
    <property type="entry name" value="MANNOSE, PHOSPHOLIPASE, LECTIN RECEPTOR RELATED"/>
    <property type="match status" value="1"/>
</dbReference>
<dbReference type="Pfam" id="PF00059">
    <property type="entry name" value="Lectin_C"/>
    <property type="match status" value="1"/>
</dbReference>
<evidence type="ECO:0000259" key="2">
    <source>
        <dbReference type="PROSITE" id="PS50041"/>
    </source>
</evidence>
<evidence type="ECO:0000256" key="1">
    <source>
        <dbReference type="SAM" id="SignalP"/>
    </source>
</evidence>
<feature type="chain" id="PRO_5012246541" description="C-type lectin domain-containing protein" evidence="1">
    <location>
        <begin position="24"/>
        <end position="212"/>
    </location>
</feature>
<dbReference type="SUPFAM" id="SSF56436">
    <property type="entry name" value="C-type lectin-like"/>
    <property type="match status" value="1"/>
</dbReference>
<dbReference type="InterPro" id="IPR016187">
    <property type="entry name" value="CTDL_fold"/>
</dbReference>
<accession>A0A2A4JI18</accession>
<comment type="caution">
    <text evidence="3">The sequence shown here is derived from an EMBL/GenBank/DDBJ whole genome shotgun (WGS) entry which is preliminary data.</text>
</comment>
<dbReference type="EMBL" id="NWSH01001444">
    <property type="protein sequence ID" value="PCG71224.1"/>
    <property type="molecule type" value="Genomic_DNA"/>
</dbReference>
<dbReference type="Gene3D" id="3.10.100.10">
    <property type="entry name" value="Mannose-Binding Protein A, subunit A"/>
    <property type="match status" value="1"/>
</dbReference>
<dbReference type="InterPro" id="IPR050111">
    <property type="entry name" value="C-type_lectin/snaclec_domain"/>
</dbReference>
<organism evidence="3">
    <name type="scientific">Heliothis virescens</name>
    <name type="common">Tobacco budworm moth</name>
    <dbReference type="NCBI Taxonomy" id="7102"/>
    <lineage>
        <taxon>Eukaryota</taxon>
        <taxon>Metazoa</taxon>
        <taxon>Ecdysozoa</taxon>
        <taxon>Arthropoda</taxon>
        <taxon>Hexapoda</taxon>
        <taxon>Insecta</taxon>
        <taxon>Pterygota</taxon>
        <taxon>Neoptera</taxon>
        <taxon>Endopterygota</taxon>
        <taxon>Lepidoptera</taxon>
        <taxon>Glossata</taxon>
        <taxon>Ditrysia</taxon>
        <taxon>Noctuoidea</taxon>
        <taxon>Noctuidae</taxon>
        <taxon>Heliothinae</taxon>
        <taxon>Heliothis</taxon>
    </lineage>
</organism>
<dbReference type="PROSITE" id="PS50041">
    <property type="entry name" value="C_TYPE_LECTIN_2"/>
    <property type="match status" value="1"/>
</dbReference>
<sequence length="212" mass="24131">MATANILTVYLVCLSYLLIAADSQRCKPQYSYSEEARGWLKLHMSPTPWNKALQTCLYEAYQLNKHTGSCYKVHDKKKVVWHEAYEVCAAEGAHLVIINNQEEALVIKNMIPAAYSGSTNKWDAFHIGLYRNSEELDWITLHGDRIDDVFNNWDPGQPDGGTPSHATIIRDGTLDDDNYTSLHRFVCERSPTVLQFEPLSGQYTEIEQTLNC</sequence>
<reference evidence="3" key="1">
    <citation type="submission" date="2017-09" db="EMBL/GenBank/DDBJ databases">
        <title>Contemporary evolution of a Lepidopteran species, Heliothis virescens, in response to modern agricultural practices.</title>
        <authorList>
            <person name="Fritz M.L."/>
            <person name="Deyonke A.M."/>
            <person name="Papanicolaou A."/>
            <person name="Micinski S."/>
            <person name="Westbrook J."/>
            <person name="Gould F."/>
        </authorList>
    </citation>
    <scope>NUCLEOTIDE SEQUENCE [LARGE SCALE GENOMIC DNA]</scope>
    <source>
        <strain evidence="3">HvINT-</strain>
        <tissue evidence="3">Whole body</tissue>
    </source>
</reference>